<evidence type="ECO:0000256" key="1">
    <source>
        <dbReference type="SAM" id="Coils"/>
    </source>
</evidence>
<evidence type="ECO:0000313" key="3">
    <source>
        <dbReference type="EMBL" id="CZT20060.1"/>
    </source>
</evidence>
<gene>
    <name evidence="3" type="ORF">RCC_05917</name>
</gene>
<keyword evidence="4" id="KW-1185">Reference proteome</keyword>
<dbReference type="Proteomes" id="UP000225277">
    <property type="component" value="Unassembled WGS sequence"/>
</dbReference>
<protein>
    <submittedName>
        <fullName evidence="3">Uncharacterized protein</fullName>
    </submittedName>
</protein>
<feature type="coiled-coil region" evidence="1">
    <location>
        <begin position="34"/>
        <end position="76"/>
    </location>
</feature>
<name>A0A2D3V3N1_9PEZI</name>
<feature type="coiled-coil region" evidence="1">
    <location>
        <begin position="143"/>
        <end position="170"/>
    </location>
</feature>
<dbReference type="GeneID" id="35601064"/>
<dbReference type="RefSeq" id="XP_023626949.1">
    <property type="nucleotide sequence ID" value="XM_023771181.1"/>
</dbReference>
<evidence type="ECO:0000313" key="4">
    <source>
        <dbReference type="Proteomes" id="UP000225277"/>
    </source>
</evidence>
<keyword evidence="1" id="KW-0175">Coiled coil</keyword>
<dbReference type="EMBL" id="FJUY01000008">
    <property type="protein sequence ID" value="CZT20060.1"/>
    <property type="molecule type" value="Genomic_DNA"/>
</dbReference>
<reference evidence="3 4" key="1">
    <citation type="submission" date="2016-03" db="EMBL/GenBank/DDBJ databases">
        <authorList>
            <person name="Ploux O."/>
        </authorList>
    </citation>
    <scope>NUCLEOTIDE SEQUENCE [LARGE SCALE GENOMIC DNA]</scope>
    <source>
        <strain evidence="3 4">URUG2</strain>
    </source>
</reference>
<proteinExistence type="predicted"/>
<evidence type="ECO:0000256" key="2">
    <source>
        <dbReference type="SAM" id="MobiDB-lite"/>
    </source>
</evidence>
<organism evidence="3 4">
    <name type="scientific">Ramularia collo-cygni</name>
    <dbReference type="NCBI Taxonomy" id="112498"/>
    <lineage>
        <taxon>Eukaryota</taxon>
        <taxon>Fungi</taxon>
        <taxon>Dikarya</taxon>
        <taxon>Ascomycota</taxon>
        <taxon>Pezizomycotina</taxon>
        <taxon>Dothideomycetes</taxon>
        <taxon>Dothideomycetidae</taxon>
        <taxon>Mycosphaerellales</taxon>
        <taxon>Mycosphaerellaceae</taxon>
        <taxon>Ramularia</taxon>
    </lineage>
</organism>
<dbReference type="AlphaFoldDB" id="A0A2D3V3N1"/>
<feature type="region of interest" description="Disordered" evidence="2">
    <location>
        <begin position="94"/>
        <end position="113"/>
    </location>
</feature>
<accession>A0A2D3V3N1</accession>
<sequence length="261" mass="29400">MDPKRPAETSDHGSRKKPRIDVSMKAWKETQNALHLLGEELRRKEAEVEQQQKQAAAKAEQDRETIVAQAQEIKNQKLQLDGVRDSFRQYQRRNEQSLSVVAQKQSEDEGKHASQIEALQAKLLKAQGAADRSQEFEVIKSTVNVLSSQVKDLTGTLERYRKQVQELTVSEAVLIHEKRHGLWVLERKRSILEKSHAERSDDLACLVEAMAATVKIREVTKGMQLTNMGQFGAAHAELRTALTPKVRSVLLKHSEAQAAGL</sequence>
<feature type="region of interest" description="Disordered" evidence="2">
    <location>
        <begin position="1"/>
        <end position="22"/>
    </location>
</feature>